<evidence type="ECO:0000313" key="1">
    <source>
        <dbReference type="EMBL" id="CAJ1004619.1"/>
    </source>
</evidence>
<proteinExistence type="predicted"/>
<dbReference type="AlphaFoldDB" id="A0AA48RJB2"/>
<reference evidence="1" key="1">
    <citation type="submission" date="2023-07" db="EMBL/GenBank/DDBJ databases">
        <authorList>
            <person name="Ivanov I."/>
            <person name="Teneva D."/>
            <person name="Stoikov I."/>
        </authorList>
    </citation>
    <scope>NUCLEOTIDE SEQUENCE</scope>
    <source>
        <strain evidence="1">4475</strain>
    </source>
</reference>
<dbReference type="Proteomes" id="UP001189619">
    <property type="component" value="Chromosome"/>
</dbReference>
<accession>A0AA48RJB2</accession>
<dbReference type="KEGG" id="bayd:BSPP4475_20295"/>
<sequence>MESFDTWTMVCRRKLRENLAWQKILGHLPEKRRRMCAINKSELAKKPFCDALMRVHRRAFVIIMSFEGYSVRASSRNSRRAFSAVIRAISSQDRPWMSAIASQT</sequence>
<keyword evidence="2" id="KW-1185">Reference proteome</keyword>
<evidence type="ECO:0000313" key="2">
    <source>
        <dbReference type="Proteomes" id="UP001189619"/>
    </source>
</evidence>
<name>A0AA48RJB2_9BACL</name>
<dbReference type="EMBL" id="OY569118">
    <property type="protein sequence ID" value="CAJ1004619.1"/>
    <property type="molecule type" value="Genomic_DNA"/>
</dbReference>
<gene>
    <name evidence="1" type="ORF">BSPP4475_20295</name>
</gene>
<organism evidence="1 2">
    <name type="scientific">Brevibacillus aydinogluensis</name>
    <dbReference type="NCBI Taxonomy" id="927786"/>
    <lineage>
        <taxon>Bacteria</taxon>
        <taxon>Bacillati</taxon>
        <taxon>Bacillota</taxon>
        <taxon>Bacilli</taxon>
        <taxon>Bacillales</taxon>
        <taxon>Paenibacillaceae</taxon>
        <taxon>Brevibacillus</taxon>
    </lineage>
</organism>
<protein>
    <submittedName>
        <fullName evidence="1">Uncharacterized protein</fullName>
    </submittedName>
</protein>